<protein>
    <submittedName>
        <fullName evidence="1">Uncharacterized protein</fullName>
    </submittedName>
</protein>
<dbReference type="Proteomes" id="UP000796761">
    <property type="component" value="Unassembled WGS sequence"/>
</dbReference>
<dbReference type="OrthoDB" id="10548010at2759"/>
<dbReference type="EMBL" id="SWJQ01000680">
    <property type="protein sequence ID" value="TRZ11659.1"/>
    <property type="molecule type" value="Genomic_DNA"/>
</dbReference>
<gene>
    <name evidence="1" type="ORF">HGM15179_015436</name>
</gene>
<name>A0A8K1LF44_9PASS</name>
<dbReference type="AlphaFoldDB" id="A0A8K1LF44"/>
<comment type="caution">
    <text evidence="1">The sequence shown here is derived from an EMBL/GenBank/DDBJ whole genome shotgun (WGS) entry which is preliminary data.</text>
</comment>
<evidence type="ECO:0000313" key="1">
    <source>
        <dbReference type="EMBL" id="TRZ11659.1"/>
    </source>
</evidence>
<sequence length="107" mass="12681">MKKGAESLGITKSHLVFGSLFPLEFQVKVNRDLLQPLDRKVNPEIQPLVSEQLKSLHSQFASLIDKFQELEEEKCRRFKKLKSHQQEMKELSFVIQRRQRDLENMKE</sequence>
<keyword evidence="2" id="KW-1185">Reference proteome</keyword>
<evidence type="ECO:0000313" key="2">
    <source>
        <dbReference type="Proteomes" id="UP000796761"/>
    </source>
</evidence>
<reference evidence="1" key="1">
    <citation type="submission" date="2019-04" db="EMBL/GenBank/DDBJ databases">
        <title>Genome assembly of Zosterops borbonicus 15179.</title>
        <authorList>
            <person name="Leroy T."/>
            <person name="Anselmetti Y."/>
            <person name="Tilak M.-K."/>
            <person name="Nabholz B."/>
        </authorList>
    </citation>
    <scope>NUCLEOTIDE SEQUENCE</scope>
    <source>
        <strain evidence="1">HGM_15179</strain>
        <tissue evidence="1">Muscle</tissue>
    </source>
</reference>
<proteinExistence type="predicted"/>
<organism evidence="1 2">
    <name type="scientific">Zosterops borbonicus</name>
    <dbReference type="NCBI Taxonomy" id="364589"/>
    <lineage>
        <taxon>Eukaryota</taxon>
        <taxon>Metazoa</taxon>
        <taxon>Chordata</taxon>
        <taxon>Craniata</taxon>
        <taxon>Vertebrata</taxon>
        <taxon>Euteleostomi</taxon>
        <taxon>Archelosauria</taxon>
        <taxon>Archosauria</taxon>
        <taxon>Dinosauria</taxon>
        <taxon>Saurischia</taxon>
        <taxon>Theropoda</taxon>
        <taxon>Coelurosauria</taxon>
        <taxon>Aves</taxon>
        <taxon>Neognathae</taxon>
        <taxon>Neoaves</taxon>
        <taxon>Telluraves</taxon>
        <taxon>Australaves</taxon>
        <taxon>Passeriformes</taxon>
        <taxon>Sylvioidea</taxon>
        <taxon>Zosteropidae</taxon>
        <taxon>Zosterops</taxon>
    </lineage>
</organism>
<accession>A0A8K1LF44</accession>